<dbReference type="SUPFAM" id="SSF52172">
    <property type="entry name" value="CheY-like"/>
    <property type="match status" value="1"/>
</dbReference>
<dbReference type="EMBL" id="SNXS01000003">
    <property type="protein sequence ID" value="TDP71133.1"/>
    <property type="molecule type" value="Genomic_DNA"/>
</dbReference>
<dbReference type="RefSeq" id="WP_341800598.1">
    <property type="nucleotide sequence ID" value="NZ_SNXS01000003.1"/>
</dbReference>
<keyword evidence="5" id="KW-1185">Reference proteome</keyword>
<accession>A0A4R6QLH9</accession>
<organism evidence="4 5">
    <name type="scientific">Roseateles toxinivorans</name>
    <dbReference type="NCBI Taxonomy" id="270368"/>
    <lineage>
        <taxon>Bacteria</taxon>
        <taxon>Pseudomonadati</taxon>
        <taxon>Pseudomonadota</taxon>
        <taxon>Betaproteobacteria</taxon>
        <taxon>Burkholderiales</taxon>
        <taxon>Sphaerotilaceae</taxon>
        <taxon>Roseateles</taxon>
    </lineage>
</organism>
<dbReference type="SMART" id="SM00448">
    <property type="entry name" value="REC"/>
    <property type="match status" value="1"/>
</dbReference>
<dbReference type="Pfam" id="PF00072">
    <property type="entry name" value="Response_reg"/>
    <property type="match status" value="1"/>
</dbReference>
<dbReference type="Proteomes" id="UP000295361">
    <property type="component" value="Unassembled WGS sequence"/>
</dbReference>
<dbReference type="InParanoid" id="A0A4R6QLH9"/>
<dbReference type="PROSITE" id="PS50110">
    <property type="entry name" value="RESPONSE_REGULATORY"/>
    <property type="match status" value="1"/>
</dbReference>
<evidence type="ECO:0000256" key="2">
    <source>
        <dbReference type="PROSITE-ProRule" id="PRU00169"/>
    </source>
</evidence>
<dbReference type="InterPro" id="IPR050595">
    <property type="entry name" value="Bact_response_regulator"/>
</dbReference>
<evidence type="ECO:0000313" key="4">
    <source>
        <dbReference type="EMBL" id="TDP71133.1"/>
    </source>
</evidence>
<dbReference type="Gene3D" id="3.40.50.2300">
    <property type="match status" value="1"/>
</dbReference>
<dbReference type="PANTHER" id="PTHR44591:SF3">
    <property type="entry name" value="RESPONSE REGULATORY DOMAIN-CONTAINING PROTEIN"/>
    <property type="match status" value="1"/>
</dbReference>
<keyword evidence="1 2" id="KW-0597">Phosphoprotein</keyword>
<dbReference type="GO" id="GO:0000160">
    <property type="term" value="P:phosphorelay signal transduction system"/>
    <property type="evidence" value="ECO:0007669"/>
    <property type="project" value="InterPro"/>
</dbReference>
<sequence>MKAQNASLVMPGRTAPAVDAPVLAQPLNRSKPTMPLLKIYIVEDSVVIRDNLIATLEEMAPVTVVGSAVDEASALAWLCPGEAAYDLVIIDIFLRQGSGLGVLKQLRPLRPEASLVVLTNYATPDMRSRCLALGADRVFDKSHEIDALLDYCSGLASAAR</sequence>
<name>A0A4R6QLH9_9BURK</name>
<feature type="domain" description="Response regulatory" evidence="3">
    <location>
        <begin position="38"/>
        <end position="156"/>
    </location>
</feature>
<evidence type="ECO:0000256" key="1">
    <source>
        <dbReference type="ARBA" id="ARBA00022553"/>
    </source>
</evidence>
<feature type="modified residue" description="4-aspartylphosphate" evidence="2">
    <location>
        <position position="91"/>
    </location>
</feature>
<gene>
    <name evidence="4" type="ORF">DES47_103111</name>
</gene>
<dbReference type="AlphaFoldDB" id="A0A4R6QLH9"/>
<reference evidence="4 5" key="1">
    <citation type="submission" date="2019-03" db="EMBL/GenBank/DDBJ databases">
        <title>Genomic Encyclopedia of Type Strains, Phase IV (KMG-IV): sequencing the most valuable type-strain genomes for metagenomic binning, comparative biology and taxonomic classification.</title>
        <authorList>
            <person name="Goeker M."/>
        </authorList>
    </citation>
    <scope>NUCLEOTIDE SEQUENCE [LARGE SCALE GENOMIC DNA]</scope>
    <source>
        <strain evidence="4 5">DSM 16998</strain>
    </source>
</reference>
<protein>
    <submittedName>
        <fullName evidence="4">Response regulator receiver domain-containing protein</fullName>
    </submittedName>
</protein>
<evidence type="ECO:0000313" key="5">
    <source>
        <dbReference type="Proteomes" id="UP000295361"/>
    </source>
</evidence>
<proteinExistence type="predicted"/>
<comment type="caution">
    <text evidence="4">The sequence shown here is derived from an EMBL/GenBank/DDBJ whole genome shotgun (WGS) entry which is preliminary data.</text>
</comment>
<evidence type="ECO:0000259" key="3">
    <source>
        <dbReference type="PROSITE" id="PS50110"/>
    </source>
</evidence>
<dbReference type="InterPro" id="IPR001789">
    <property type="entry name" value="Sig_transdc_resp-reg_receiver"/>
</dbReference>
<dbReference type="InterPro" id="IPR011006">
    <property type="entry name" value="CheY-like_superfamily"/>
</dbReference>
<dbReference type="PANTHER" id="PTHR44591">
    <property type="entry name" value="STRESS RESPONSE REGULATOR PROTEIN 1"/>
    <property type="match status" value="1"/>
</dbReference>